<dbReference type="EMBL" id="JAPDHV010000001">
    <property type="protein sequence ID" value="MCW3159688.1"/>
    <property type="molecule type" value="Genomic_DNA"/>
</dbReference>
<dbReference type="RefSeq" id="WP_264741667.1">
    <property type="nucleotide sequence ID" value="NZ_JAPDHV010000001.1"/>
</dbReference>
<gene>
    <name evidence="2" type="ORF">OH806_00155</name>
</gene>
<protein>
    <submittedName>
        <fullName evidence="2">Transforming acidic coiled-coil-containing protein</fullName>
    </submittedName>
</protein>
<feature type="transmembrane region" description="Helical" evidence="1">
    <location>
        <begin position="64"/>
        <end position="86"/>
    </location>
</feature>
<keyword evidence="3" id="KW-1185">Reference proteome</keyword>
<organism evidence="2 3">
    <name type="scientific">Chryseobacterium oryctis</name>
    <dbReference type="NCBI Taxonomy" id="2952618"/>
    <lineage>
        <taxon>Bacteria</taxon>
        <taxon>Pseudomonadati</taxon>
        <taxon>Bacteroidota</taxon>
        <taxon>Flavobacteriia</taxon>
        <taxon>Flavobacteriales</taxon>
        <taxon>Weeksellaceae</taxon>
        <taxon>Chryseobacterium group</taxon>
        <taxon>Chryseobacterium</taxon>
    </lineage>
</organism>
<sequence length="246" mass="28431">METAFQNQTHEKKGNFLFILAGKENTSTSISERRRITLIAYLSLFATIFHTTIITAFIQLTIEIPLVSVISGFFTVFIIPMFNRFSFLYATRSTHNNWLVILLYVLIYASLSFLLPVLFVSLQHGYFHYDIGEIFSPISVLAFCAGFIVSQLPLLVNYMFVRNYINVFELENDELREELKQKILEVKRRYLELCSPVSNTESETVQDDPFAPLNTLSQDEKLIHEQKLQAVKHELNLLETALAELF</sequence>
<feature type="transmembrane region" description="Helical" evidence="1">
    <location>
        <begin position="134"/>
        <end position="156"/>
    </location>
</feature>
<reference evidence="2" key="1">
    <citation type="submission" date="2022-10" db="EMBL/GenBank/DDBJ databases">
        <title>Chryseobacterium babae sp. nov. isolated from the gut of the beetle Oryctes rhinoceros, and Chryseobacterium kimseyorum sp. nov., isolated from a stick insect rearing cage.</title>
        <authorList>
            <person name="Shelomi M."/>
            <person name="Han C.-J."/>
            <person name="Chen W.-M."/>
            <person name="Chen H.-K."/>
            <person name="Liaw S.-J."/>
            <person name="Muhle E."/>
            <person name="Clermont D."/>
        </authorList>
    </citation>
    <scope>NUCLEOTIDE SEQUENCE</scope>
    <source>
        <strain evidence="2">WLa1L2M3</strain>
    </source>
</reference>
<feature type="transmembrane region" description="Helical" evidence="1">
    <location>
        <begin position="98"/>
        <end position="122"/>
    </location>
</feature>
<comment type="caution">
    <text evidence="2">The sequence shown here is derived from an EMBL/GenBank/DDBJ whole genome shotgun (WGS) entry which is preliminary data.</text>
</comment>
<keyword evidence="1" id="KW-0472">Membrane</keyword>
<evidence type="ECO:0000313" key="2">
    <source>
        <dbReference type="EMBL" id="MCW3159688.1"/>
    </source>
</evidence>
<accession>A0ABT3HJ15</accession>
<name>A0ABT3HJ15_9FLAO</name>
<keyword evidence="1" id="KW-0812">Transmembrane</keyword>
<keyword evidence="1" id="KW-1133">Transmembrane helix</keyword>
<feature type="transmembrane region" description="Helical" evidence="1">
    <location>
        <begin position="38"/>
        <end position="58"/>
    </location>
</feature>
<evidence type="ECO:0000313" key="3">
    <source>
        <dbReference type="Proteomes" id="UP001163719"/>
    </source>
</evidence>
<dbReference type="Proteomes" id="UP001163719">
    <property type="component" value="Unassembled WGS sequence"/>
</dbReference>
<evidence type="ECO:0000256" key="1">
    <source>
        <dbReference type="SAM" id="Phobius"/>
    </source>
</evidence>
<proteinExistence type="predicted"/>